<dbReference type="GeneID" id="136812822"/>
<feature type="chain" id="PRO_5029653147" description="Fibrinogen C-terminal domain-containing protein" evidence="7">
    <location>
        <begin position="20"/>
        <end position="308"/>
    </location>
</feature>
<dbReference type="RefSeq" id="XP_066925447.1">
    <property type="nucleotide sequence ID" value="XM_067069346.1"/>
</dbReference>
<protein>
    <recommendedName>
        <fullName evidence="8">Fibrinogen C-terminal domain-containing protein</fullName>
    </recommendedName>
</protein>
<evidence type="ECO:0000256" key="1">
    <source>
        <dbReference type="ARBA" id="ARBA00004613"/>
    </source>
</evidence>
<dbReference type="PANTHER" id="PTHR47221">
    <property type="entry name" value="FIBRINOGEN ALPHA CHAIN"/>
    <property type="match status" value="1"/>
</dbReference>
<dbReference type="Gene3D" id="3.90.215.10">
    <property type="entry name" value="Gamma Fibrinogen, chain A, domain 1"/>
    <property type="match status" value="1"/>
</dbReference>
<keyword evidence="5" id="KW-1015">Disulfide bond</keyword>
<organism evidence="9 10">
    <name type="scientific">Clytia hemisphaerica</name>
    <dbReference type="NCBI Taxonomy" id="252671"/>
    <lineage>
        <taxon>Eukaryota</taxon>
        <taxon>Metazoa</taxon>
        <taxon>Cnidaria</taxon>
        <taxon>Hydrozoa</taxon>
        <taxon>Hydroidolina</taxon>
        <taxon>Leptothecata</taxon>
        <taxon>Obeliida</taxon>
        <taxon>Clytiidae</taxon>
        <taxon>Clytia</taxon>
    </lineage>
</organism>
<dbReference type="Proteomes" id="UP000594262">
    <property type="component" value="Unplaced"/>
</dbReference>
<dbReference type="EnsemblMetazoa" id="CLYHEMT025083.1">
    <property type="protein sequence ID" value="CLYHEMP025083.1"/>
    <property type="gene ID" value="CLYHEMG025083"/>
</dbReference>
<feature type="signal peptide" evidence="7">
    <location>
        <begin position="1"/>
        <end position="19"/>
    </location>
</feature>
<dbReference type="Pfam" id="PF00147">
    <property type="entry name" value="Fibrinogen_C"/>
    <property type="match status" value="1"/>
</dbReference>
<dbReference type="SUPFAM" id="SSF56496">
    <property type="entry name" value="Fibrinogen C-terminal domain-like"/>
    <property type="match status" value="1"/>
</dbReference>
<evidence type="ECO:0000256" key="3">
    <source>
        <dbReference type="ARBA" id="ARBA00022729"/>
    </source>
</evidence>
<keyword evidence="10" id="KW-1185">Reference proteome</keyword>
<keyword evidence="4" id="KW-0175">Coiled coil</keyword>
<dbReference type="InterPro" id="IPR014716">
    <property type="entry name" value="Fibrinogen_a/b/g_C_1"/>
</dbReference>
<evidence type="ECO:0000256" key="4">
    <source>
        <dbReference type="ARBA" id="ARBA00023054"/>
    </source>
</evidence>
<comment type="subcellular location">
    <subcellularLocation>
        <location evidence="1">Secreted</location>
    </subcellularLocation>
</comment>
<evidence type="ECO:0000256" key="7">
    <source>
        <dbReference type="SAM" id="SignalP"/>
    </source>
</evidence>
<dbReference type="InterPro" id="IPR037579">
    <property type="entry name" value="FIB_ANG-like"/>
</dbReference>
<dbReference type="InterPro" id="IPR036056">
    <property type="entry name" value="Fibrinogen-like_C"/>
</dbReference>
<dbReference type="PANTHER" id="PTHR47221:SF6">
    <property type="entry name" value="FIBRINOGEN ALPHA CHAIN"/>
    <property type="match status" value="1"/>
</dbReference>
<dbReference type="PROSITE" id="PS51406">
    <property type="entry name" value="FIBRINOGEN_C_2"/>
    <property type="match status" value="1"/>
</dbReference>
<dbReference type="GO" id="GO:0005576">
    <property type="term" value="C:extracellular region"/>
    <property type="evidence" value="ECO:0007669"/>
    <property type="project" value="UniProtKB-SubCell"/>
</dbReference>
<dbReference type="SMART" id="SM00186">
    <property type="entry name" value="FBG"/>
    <property type="match status" value="1"/>
</dbReference>
<sequence>MIFKLASCVLLTIFVTAQAQKQSTAMYRVIENKTAVSDDHNPFLNETVHSTMQCFMKRIDHPHFVEVKTDGKMHQCRFYEAIKPSSIRRSPEAGIVLYQYLGVTASLCQDLDSEVNGVFQLTLGSEEGSLTKVYCDQTENGGGWTTFQRRIDGSVDFIRNWEDYKNGFGEADGNYWLGLEKLHQITHRYETVLIRVEATTNDGSHTFVIHEGFKVSPESDFYRLTAGILTEGDYSYGRGWNVVNNYRFTTYDKDNDNYLGGNCAILAKGGGWFKSCAWIDFNSPYSQIRWFHFSNDIKSISLAVKVKN</sequence>
<keyword evidence="2" id="KW-0964">Secreted</keyword>
<evidence type="ECO:0000313" key="9">
    <source>
        <dbReference type="EnsemblMetazoa" id="CLYHEMP025083.1"/>
    </source>
</evidence>
<evidence type="ECO:0000256" key="2">
    <source>
        <dbReference type="ARBA" id="ARBA00022525"/>
    </source>
</evidence>
<keyword evidence="6" id="KW-0325">Glycoprotein</keyword>
<dbReference type="OrthoDB" id="6145874at2759"/>
<evidence type="ECO:0000256" key="6">
    <source>
        <dbReference type="ARBA" id="ARBA00023180"/>
    </source>
</evidence>
<accession>A0A7M6DRS2</accession>
<keyword evidence="3 7" id="KW-0732">Signal</keyword>
<evidence type="ECO:0000259" key="8">
    <source>
        <dbReference type="PROSITE" id="PS51406"/>
    </source>
</evidence>
<evidence type="ECO:0000313" key="10">
    <source>
        <dbReference type="Proteomes" id="UP000594262"/>
    </source>
</evidence>
<name>A0A7M6DRS2_9CNID</name>
<proteinExistence type="predicted"/>
<dbReference type="AlphaFoldDB" id="A0A7M6DRS2"/>
<feature type="domain" description="Fibrinogen C-terminal" evidence="8">
    <location>
        <begin position="99"/>
        <end position="308"/>
    </location>
</feature>
<evidence type="ECO:0000256" key="5">
    <source>
        <dbReference type="ARBA" id="ARBA00023157"/>
    </source>
</evidence>
<dbReference type="NCBIfam" id="NF040941">
    <property type="entry name" value="GGGWT_bact"/>
    <property type="match status" value="1"/>
</dbReference>
<dbReference type="InterPro" id="IPR002181">
    <property type="entry name" value="Fibrinogen_a/b/g_C_dom"/>
</dbReference>
<reference evidence="9" key="1">
    <citation type="submission" date="2021-01" db="UniProtKB">
        <authorList>
            <consortium name="EnsemblMetazoa"/>
        </authorList>
    </citation>
    <scope>IDENTIFICATION</scope>
</reference>